<dbReference type="SUPFAM" id="SSF46785">
    <property type="entry name" value="Winged helix' DNA-binding domain"/>
    <property type="match status" value="1"/>
</dbReference>
<protein>
    <submittedName>
        <fullName evidence="2">DNA-binding MarR family transcriptional regulator</fullName>
    </submittedName>
</protein>
<dbReference type="InterPro" id="IPR039422">
    <property type="entry name" value="MarR/SlyA-like"/>
</dbReference>
<dbReference type="PANTHER" id="PTHR33164:SF43">
    <property type="entry name" value="HTH-TYPE TRANSCRIPTIONAL REPRESSOR YETL"/>
    <property type="match status" value="1"/>
</dbReference>
<comment type="caution">
    <text evidence="2">The sequence shown here is derived from an EMBL/GenBank/DDBJ whole genome shotgun (WGS) entry which is preliminary data.</text>
</comment>
<evidence type="ECO:0000259" key="1">
    <source>
        <dbReference type="PROSITE" id="PS50995"/>
    </source>
</evidence>
<keyword evidence="2" id="KW-0238">DNA-binding</keyword>
<evidence type="ECO:0000313" key="3">
    <source>
        <dbReference type="Proteomes" id="UP000256913"/>
    </source>
</evidence>
<name>A0A3D9ZUL2_9ACTN</name>
<dbReference type="AlphaFoldDB" id="A0A3D9ZUL2"/>
<dbReference type="InterPro" id="IPR000835">
    <property type="entry name" value="HTH_MarR-typ"/>
</dbReference>
<dbReference type="Proteomes" id="UP000256913">
    <property type="component" value="Unassembled WGS sequence"/>
</dbReference>
<dbReference type="GO" id="GO:0006950">
    <property type="term" value="P:response to stress"/>
    <property type="evidence" value="ECO:0007669"/>
    <property type="project" value="TreeGrafter"/>
</dbReference>
<evidence type="ECO:0000313" key="2">
    <source>
        <dbReference type="EMBL" id="REG00305.1"/>
    </source>
</evidence>
<gene>
    <name evidence="2" type="ORF">DFJ67_6356</name>
</gene>
<reference evidence="2 3" key="1">
    <citation type="submission" date="2018-08" db="EMBL/GenBank/DDBJ databases">
        <title>Sequencing the genomes of 1000 actinobacteria strains.</title>
        <authorList>
            <person name="Klenk H.-P."/>
        </authorList>
    </citation>
    <scope>NUCLEOTIDE SEQUENCE [LARGE SCALE GENOMIC DNA]</scope>
    <source>
        <strain evidence="2 3">DSM 44099</strain>
    </source>
</reference>
<dbReference type="OrthoDB" id="3177763at2"/>
<dbReference type="PROSITE" id="PS50995">
    <property type="entry name" value="HTH_MARR_2"/>
    <property type="match status" value="1"/>
</dbReference>
<dbReference type="PRINTS" id="PR00598">
    <property type="entry name" value="HTHMARR"/>
</dbReference>
<dbReference type="EMBL" id="QUMQ01000001">
    <property type="protein sequence ID" value="REG00305.1"/>
    <property type="molecule type" value="Genomic_DNA"/>
</dbReference>
<dbReference type="RefSeq" id="WP_116071741.1">
    <property type="nucleotide sequence ID" value="NZ_BONB01000064.1"/>
</dbReference>
<feature type="domain" description="HTH marR-type" evidence="1">
    <location>
        <begin position="1"/>
        <end position="133"/>
    </location>
</feature>
<proteinExistence type="predicted"/>
<sequence>MTDVIRLLTRAQKLLSAATDDAMRPHGVRIGQNLLLEALWQDDGLTPGDLAARMGVTTPTVVNTAARMEAAGLLDRRPDPHDGRLVRLYLTPLARAAQQPIEDARRRIADHALATLTPTELHRLTRALEKIVKQMSP</sequence>
<accession>A0A3D9ZUL2</accession>
<dbReference type="GO" id="GO:0003677">
    <property type="term" value="F:DNA binding"/>
    <property type="evidence" value="ECO:0007669"/>
    <property type="project" value="UniProtKB-KW"/>
</dbReference>
<keyword evidence="3" id="KW-1185">Reference proteome</keyword>
<dbReference type="GO" id="GO:0003700">
    <property type="term" value="F:DNA-binding transcription factor activity"/>
    <property type="evidence" value="ECO:0007669"/>
    <property type="project" value="InterPro"/>
</dbReference>
<organism evidence="2 3">
    <name type="scientific">Asanoa ferruginea</name>
    <dbReference type="NCBI Taxonomy" id="53367"/>
    <lineage>
        <taxon>Bacteria</taxon>
        <taxon>Bacillati</taxon>
        <taxon>Actinomycetota</taxon>
        <taxon>Actinomycetes</taxon>
        <taxon>Micromonosporales</taxon>
        <taxon>Micromonosporaceae</taxon>
        <taxon>Asanoa</taxon>
    </lineage>
</organism>
<dbReference type="InterPro" id="IPR036388">
    <property type="entry name" value="WH-like_DNA-bd_sf"/>
</dbReference>
<dbReference type="Gene3D" id="1.10.10.10">
    <property type="entry name" value="Winged helix-like DNA-binding domain superfamily/Winged helix DNA-binding domain"/>
    <property type="match status" value="1"/>
</dbReference>
<dbReference type="Pfam" id="PF12802">
    <property type="entry name" value="MarR_2"/>
    <property type="match status" value="1"/>
</dbReference>
<dbReference type="InterPro" id="IPR036390">
    <property type="entry name" value="WH_DNA-bd_sf"/>
</dbReference>
<dbReference type="PANTHER" id="PTHR33164">
    <property type="entry name" value="TRANSCRIPTIONAL REGULATOR, MARR FAMILY"/>
    <property type="match status" value="1"/>
</dbReference>
<dbReference type="SMART" id="SM00347">
    <property type="entry name" value="HTH_MARR"/>
    <property type="match status" value="1"/>
</dbReference>